<sequence length="267" mass="29474">MSESYLLAGRFGAATRLSPKALRLYAEQGILVPAYTDPATGYRYYAPEQAARARLIARLRRLGLPVARVAQLIKLDADSRLVELRSWLEAQGERLAEQTELVDAIARQSDGRDAQLISRIAVREVGASKLISCQRHLTIEALDGFVASAEADIRGYLRSCGIADGGAMTVHFHETVSRDSEGLVEVAIAYEGSLEPVEDLRIRFQAKRREVFLPVPAACENFPLILRVYDAIESWLDARSDIHCMGSPYEIYPGSDGATFDVAYPIT</sequence>
<gene>
    <name evidence="3" type="ORF">HT585_00545</name>
</gene>
<organism evidence="3 4">
    <name type="scientific">Ensifer oleiphilus</name>
    <dbReference type="NCBI Taxonomy" id="2742698"/>
    <lineage>
        <taxon>Bacteria</taxon>
        <taxon>Pseudomonadati</taxon>
        <taxon>Pseudomonadota</taxon>
        <taxon>Alphaproteobacteria</taxon>
        <taxon>Hyphomicrobiales</taxon>
        <taxon>Rhizobiaceae</taxon>
        <taxon>Sinorhizobium/Ensifer group</taxon>
        <taxon>Ensifer</taxon>
    </lineage>
</organism>
<feature type="domain" description="HTH merR-type" evidence="2">
    <location>
        <begin position="14"/>
        <end position="75"/>
    </location>
</feature>
<dbReference type="SUPFAM" id="SSF46955">
    <property type="entry name" value="Putative DNA-binding domain"/>
    <property type="match status" value="1"/>
</dbReference>
<dbReference type="InterPro" id="IPR047057">
    <property type="entry name" value="MerR_fam"/>
</dbReference>
<evidence type="ECO:0000313" key="3">
    <source>
        <dbReference type="EMBL" id="NVD37327.1"/>
    </source>
</evidence>
<keyword evidence="1" id="KW-0238">DNA-binding</keyword>
<evidence type="ECO:0000259" key="2">
    <source>
        <dbReference type="PROSITE" id="PS50937"/>
    </source>
</evidence>
<reference evidence="3 4" key="1">
    <citation type="submission" date="2020-06" db="EMBL/GenBank/DDBJ databases">
        <authorList>
            <person name="Grouzdev D.S."/>
        </authorList>
    </citation>
    <scope>NUCLEOTIDE SEQUENCE [LARGE SCALE GENOMIC DNA]</scope>
    <source>
        <strain evidence="3 4">HO-A22</strain>
    </source>
</reference>
<name>A0A7Y6Q1F0_9HYPH</name>
<dbReference type="SMART" id="SM00422">
    <property type="entry name" value="HTH_MERR"/>
    <property type="match status" value="1"/>
</dbReference>
<dbReference type="Gene3D" id="1.10.1660.10">
    <property type="match status" value="1"/>
</dbReference>
<evidence type="ECO:0000313" key="4">
    <source>
        <dbReference type="Proteomes" id="UP000520198"/>
    </source>
</evidence>
<dbReference type="PANTHER" id="PTHR30204">
    <property type="entry name" value="REDOX-CYCLING DRUG-SENSING TRANSCRIPTIONAL ACTIVATOR SOXR"/>
    <property type="match status" value="1"/>
</dbReference>
<dbReference type="InterPro" id="IPR011256">
    <property type="entry name" value="Reg_factor_effector_dom_sf"/>
</dbReference>
<keyword evidence="4" id="KW-1185">Reference proteome</keyword>
<dbReference type="GO" id="GO:0003700">
    <property type="term" value="F:DNA-binding transcription factor activity"/>
    <property type="evidence" value="ECO:0007669"/>
    <property type="project" value="InterPro"/>
</dbReference>
<evidence type="ECO:0000256" key="1">
    <source>
        <dbReference type="ARBA" id="ARBA00023125"/>
    </source>
</evidence>
<dbReference type="InterPro" id="IPR000551">
    <property type="entry name" value="MerR-type_HTH_dom"/>
</dbReference>
<dbReference type="PROSITE" id="PS50937">
    <property type="entry name" value="HTH_MERR_2"/>
    <property type="match status" value="1"/>
</dbReference>
<dbReference type="Proteomes" id="UP000520198">
    <property type="component" value="Unassembled WGS sequence"/>
</dbReference>
<dbReference type="Pfam" id="PF13411">
    <property type="entry name" value="MerR_1"/>
    <property type="match status" value="1"/>
</dbReference>
<dbReference type="Gene3D" id="3.20.80.10">
    <property type="entry name" value="Regulatory factor, effector binding domain"/>
    <property type="match status" value="1"/>
</dbReference>
<dbReference type="AlphaFoldDB" id="A0A7Y6Q1F0"/>
<accession>A0A7Y6Q1F0</accession>
<dbReference type="EMBL" id="JABWDU010000001">
    <property type="protein sequence ID" value="NVD37327.1"/>
    <property type="molecule type" value="Genomic_DNA"/>
</dbReference>
<comment type="caution">
    <text evidence="3">The sequence shown here is derived from an EMBL/GenBank/DDBJ whole genome shotgun (WGS) entry which is preliminary data.</text>
</comment>
<dbReference type="GO" id="GO:0003677">
    <property type="term" value="F:DNA binding"/>
    <property type="evidence" value="ECO:0007669"/>
    <property type="project" value="UniProtKB-KW"/>
</dbReference>
<proteinExistence type="predicted"/>
<dbReference type="InterPro" id="IPR009061">
    <property type="entry name" value="DNA-bd_dom_put_sf"/>
</dbReference>
<protein>
    <submittedName>
        <fullName evidence="3">MerR family transcriptional regulator</fullName>
    </submittedName>
</protein>
<dbReference type="PANTHER" id="PTHR30204:SF97">
    <property type="entry name" value="MERR FAMILY REGULATORY PROTEIN"/>
    <property type="match status" value="1"/>
</dbReference>
<dbReference type="RefSeq" id="WP_176351152.1">
    <property type="nucleotide sequence ID" value="NZ_JABWDU010000001.1"/>
</dbReference>